<dbReference type="InterPro" id="IPR013078">
    <property type="entry name" value="His_Pase_superF_clade-1"/>
</dbReference>
<name>D0LW60_HALO1</name>
<dbReference type="Pfam" id="PF00300">
    <property type="entry name" value="His_Phos_1"/>
    <property type="match status" value="1"/>
</dbReference>
<dbReference type="eggNOG" id="COG2062">
    <property type="taxonomic scope" value="Bacteria"/>
</dbReference>
<gene>
    <name evidence="1" type="ordered locus">Hoch_3490</name>
</gene>
<organism evidence="1 2">
    <name type="scientific">Haliangium ochraceum (strain DSM 14365 / JCM 11303 / SMP-2)</name>
    <dbReference type="NCBI Taxonomy" id="502025"/>
    <lineage>
        <taxon>Bacteria</taxon>
        <taxon>Pseudomonadati</taxon>
        <taxon>Myxococcota</taxon>
        <taxon>Polyangia</taxon>
        <taxon>Haliangiales</taxon>
        <taxon>Kofleriaceae</taxon>
        <taxon>Haliangium</taxon>
    </lineage>
</organism>
<dbReference type="Gene3D" id="3.40.50.1240">
    <property type="entry name" value="Phosphoglycerate mutase-like"/>
    <property type="match status" value="1"/>
</dbReference>
<dbReference type="InterPro" id="IPR029033">
    <property type="entry name" value="His_PPase_superfam"/>
</dbReference>
<dbReference type="CDD" id="cd07067">
    <property type="entry name" value="HP_PGM_like"/>
    <property type="match status" value="1"/>
</dbReference>
<dbReference type="HOGENOM" id="CLU_084603_3_1_7"/>
<reference evidence="1 2" key="1">
    <citation type="journal article" date="2010" name="Stand. Genomic Sci.">
        <title>Complete genome sequence of Haliangium ochraceum type strain (SMP-2).</title>
        <authorList>
            <consortium name="US DOE Joint Genome Institute (JGI-PGF)"/>
            <person name="Ivanova N."/>
            <person name="Daum C."/>
            <person name="Lang E."/>
            <person name="Abt B."/>
            <person name="Kopitz M."/>
            <person name="Saunders E."/>
            <person name="Lapidus A."/>
            <person name="Lucas S."/>
            <person name="Glavina Del Rio T."/>
            <person name="Nolan M."/>
            <person name="Tice H."/>
            <person name="Copeland A."/>
            <person name="Cheng J.F."/>
            <person name="Chen F."/>
            <person name="Bruce D."/>
            <person name="Goodwin L."/>
            <person name="Pitluck S."/>
            <person name="Mavromatis K."/>
            <person name="Pati A."/>
            <person name="Mikhailova N."/>
            <person name="Chen A."/>
            <person name="Palaniappan K."/>
            <person name="Land M."/>
            <person name="Hauser L."/>
            <person name="Chang Y.J."/>
            <person name="Jeffries C.D."/>
            <person name="Detter J.C."/>
            <person name="Brettin T."/>
            <person name="Rohde M."/>
            <person name="Goker M."/>
            <person name="Bristow J."/>
            <person name="Markowitz V."/>
            <person name="Eisen J.A."/>
            <person name="Hugenholtz P."/>
            <person name="Kyrpides N.C."/>
            <person name="Klenk H.P."/>
        </authorList>
    </citation>
    <scope>NUCLEOTIDE SEQUENCE [LARGE SCALE GENOMIC DNA]</scope>
    <source>
        <strain evidence="2">DSM 14365 / CIP 107738 / JCM 11303 / AJ 13395 / SMP-2</strain>
    </source>
</reference>
<protein>
    <submittedName>
        <fullName evidence="1">Phosphohistidine phosphatase, SixA</fullName>
    </submittedName>
</protein>
<dbReference type="OrthoDB" id="194934at2"/>
<dbReference type="AlphaFoldDB" id="D0LW60"/>
<evidence type="ECO:0000313" key="1">
    <source>
        <dbReference type="EMBL" id="ACY15992.1"/>
    </source>
</evidence>
<dbReference type="EMBL" id="CP001804">
    <property type="protein sequence ID" value="ACY15992.1"/>
    <property type="molecule type" value="Genomic_DNA"/>
</dbReference>
<dbReference type="STRING" id="502025.Hoch_3490"/>
<dbReference type="SUPFAM" id="SSF53254">
    <property type="entry name" value="Phosphoglycerate mutase-like"/>
    <property type="match status" value="1"/>
</dbReference>
<evidence type="ECO:0000313" key="2">
    <source>
        <dbReference type="Proteomes" id="UP000001880"/>
    </source>
</evidence>
<proteinExistence type="predicted"/>
<accession>D0LW60</accession>
<keyword evidence="2" id="KW-1185">Reference proteome</keyword>
<dbReference type="KEGG" id="hoh:Hoch_3490"/>
<dbReference type="RefSeq" id="WP_012828591.1">
    <property type="nucleotide sequence ID" value="NC_013440.1"/>
</dbReference>
<sequence>MEVFVIRHAIAVEPHEAPSDAARPLTERGIKRFQQTVRGLAQLGIGLERVFHSPWVRAQQTAELLTPLLSGTSSRGLEATPLLAEPPSELLLERARALPAEDRLAFVGHEPWMGQLVSLLVTGSLSHGYRFPFKKGGVACLEGEPGAGTMAVSAILPPRLTRTLAKAP</sequence>
<dbReference type="Proteomes" id="UP000001880">
    <property type="component" value="Chromosome"/>
</dbReference>